<protein>
    <submittedName>
        <fullName evidence="2">Uncharacterized protein</fullName>
    </submittedName>
</protein>
<gene>
    <name evidence="2" type="ORF">DQG23_23765</name>
</gene>
<evidence type="ECO:0000313" key="3">
    <source>
        <dbReference type="Proteomes" id="UP000250369"/>
    </source>
</evidence>
<dbReference type="Proteomes" id="UP000250369">
    <property type="component" value="Unassembled WGS sequence"/>
</dbReference>
<sequence>MGMDILFIQSNISSLVKQYRDIYEWLLSKQDENGVSKTAPTDIASNLGLSETTVSKRVRKLTELGLIERIDNTGYSILFADFTFTPLSRIEDLLSVIEAMPHLSYTEQAEKLDISMQELEAIYGYMVYITG</sequence>
<dbReference type="CDD" id="cd00090">
    <property type="entry name" value="HTH_ARSR"/>
    <property type="match status" value="1"/>
</dbReference>
<dbReference type="InterPro" id="IPR000485">
    <property type="entry name" value="AsnC-type_HTH_dom"/>
</dbReference>
<keyword evidence="3" id="KW-1185">Reference proteome</keyword>
<dbReference type="AlphaFoldDB" id="A0A329MHC4"/>
<dbReference type="InterPro" id="IPR019885">
    <property type="entry name" value="Tscrpt_reg_HTH_AsnC-type_CS"/>
</dbReference>
<dbReference type="Gene3D" id="1.10.10.10">
    <property type="entry name" value="Winged helix-like DNA-binding domain superfamily/Winged helix DNA-binding domain"/>
    <property type="match status" value="1"/>
</dbReference>
<accession>A0A329MHC4</accession>
<dbReference type="Pfam" id="PF13412">
    <property type="entry name" value="HTH_24"/>
    <property type="match status" value="1"/>
</dbReference>
<dbReference type="InterPro" id="IPR036388">
    <property type="entry name" value="WH-like_DNA-bd_sf"/>
</dbReference>
<name>A0A329MHC4_9BACL</name>
<comment type="caution">
    <text evidence="2">The sequence shown here is derived from an EMBL/GenBank/DDBJ whole genome shotgun (WGS) entry which is preliminary data.</text>
</comment>
<dbReference type="InterPro" id="IPR011991">
    <property type="entry name" value="ArsR-like_HTH"/>
</dbReference>
<evidence type="ECO:0000256" key="1">
    <source>
        <dbReference type="ARBA" id="ARBA00023125"/>
    </source>
</evidence>
<dbReference type="SUPFAM" id="SSF46785">
    <property type="entry name" value="Winged helix' DNA-binding domain"/>
    <property type="match status" value="1"/>
</dbReference>
<dbReference type="OrthoDB" id="2612195at2"/>
<dbReference type="GO" id="GO:0043565">
    <property type="term" value="F:sequence-specific DNA binding"/>
    <property type="evidence" value="ECO:0007669"/>
    <property type="project" value="InterPro"/>
</dbReference>
<reference evidence="2 3" key="1">
    <citation type="journal article" date="2009" name="Int. J. Syst. Evol. Microbiol.">
        <title>Paenibacillus contaminans sp. nov., isolated from a contaminated laboratory plate.</title>
        <authorList>
            <person name="Chou J.H."/>
            <person name="Lee J.H."/>
            <person name="Lin M.C."/>
            <person name="Chang P.S."/>
            <person name="Arun A.B."/>
            <person name="Young C.C."/>
            <person name="Chen W.M."/>
        </authorList>
    </citation>
    <scope>NUCLEOTIDE SEQUENCE [LARGE SCALE GENOMIC DNA]</scope>
    <source>
        <strain evidence="2 3">CKOBP-6</strain>
    </source>
</reference>
<keyword evidence="1" id="KW-0238">DNA-binding</keyword>
<dbReference type="EMBL" id="QMFB01000015">
    <property type="protein sequence ID" value="RAV18756.1"/>
    <property type="molecule type" value="Genomic_DNA"/>
</dbReference>
<proteinExistence type="predicted"/>
<organism evidence="2 3">
    <name type="scientific">Paenibacillus contaminans</name>
    <dbReference type="NCBI Taxonomy" id="450362"/>
    <lineage>
        <taxon>Bacteria</taxon>
        <taxon>Bacillati</taxon>
        <taxon>Bacillota</taxon>
        <taxon>Bacilli</taxon>
        <taxon>Bacillales</taxon>
        <taxon>Paenibacillaceae</taxon>
        <taxon>Paenibacillus</taxon>
    </lineage>
</organism>
<dbReference type="InterPro" id="IPR036390">
    <property type="entry name" value="WH_DNA-bd_sf"/>
</dbReference>
<evidence type="ECO:0000313" key="2">
    <source>
        <dbReference type="EMBL" id="RAV18756.1"/>
    </source>
</evidence>
<dbReference type="PRINTS" id="PR00033">
    <property type="entry name" value="HTHASNC"/>
</dbReference>
<dbReference type="PROSITE" id="PS00519">
    <property type="entry name" value="HTH_ASNC_1"/>
    <property type="match status" value="1"/>
</dbReference>